<dbReference type="Proteomes" id="UP000011750">
    <property type="component" value="Chromosome A02"/>
</dbReference>
<name>M4CVQ6_BRACM</name>
<reference evidence="2" key="3">
    <citation type="submission" date="2023-03" db="UniProtKB">
        <authorList>
            <consortium name="EnsemblPlants"/>
        </authorList>
    </citation>
    <scope>IDENTIFICATION</scope>
    <source>
        <strain evidence="2">cv. Chiifu-401-42</strain>
    </source>
</reference>
<dbReference type="GO" id="GO:0008883">
    <property type="term" value="F:glutamyl-tRNA reductase activity"/>
    <property type="evidence" value="ECO:0007669"/>
    <property type="project" value="InterPro"/>
</dbReference>
<dbReference type="AlphaFoldDB" id="M4CVQ6"/>
<dbReference type="InParanoid" id="M4CVQ6"/>
<dbReference type="SUPFAM" id="SSF69742">
    <property type="entry name" value="Glutamyl tRNA-reductase catalytic, N-terminal domain"/>
    <property type="match status" value="1"/>
</dbReference>
<feature type="region of interest" description="Disordered" evidence="1">
    <location>
        <begin position="83"/>
        <end position="103"/>
    </location>
</feature>
<dbReference type="EnsemblPlants" id="Bra008303.1">
    <property type="protein sequence ID" value="Bra008303.1-P"/>
    <property type="gene ID" value="Bra008303"/>
</dbReference>
<evidence type="ECO:0000313" key="3">
    <source>
        <dbReference type="Proteomes" id="UP000011750"/>
    </source>
</evidence>
<reference evidence="2 3" key="1">
    <citation type="journal article" date="2011" name="Nat. Genet.">
        <title>The genome of the mesopolyploid crop species Brassica rapa.</title>
        <authorList>
            <consortium name="Brassica rapa Genome Sequencing Project Consortium"/>
            <person name="Wang X."/>
            <person name="Wang H."/>
            <person name="Wang J."/>
            <person name="Sun R."/>
            <person name="Wu J."/>
            <person name="Liu S."/>
            <person name="Bai Y."/>
            <person name="Mun J.H."/>
            <person name="Bancroft I."/>
            <person name="Cheng F."/>
            <person name="Huang S."/>
            <person name="Li X."/>
            <person name="Hua W."/>
            <person name="Wang J."/>
            <person name="Wang X."/>
            <person name="Freeling M."/>
            <person name="Pires J.C."/>
            <person name="Paterson A.H."/>
            <person name="Chalhoub B."/>
            <person name="Wang B."/>
            <person name="Hayward A."/>
            <person name="Sharpe A.G."/>
            <person name="Park B.S."/>
            <person name="Weisshaar B."/>
            <person name="Liu B."/>
            <person name="Li B."/>
            <person name="Liu B."/>
            <person name="Tong C."/>
            <person name="Song C."/>
            <person name="Duran C."/>
            <person name="Peng C."/>
            <person name="Geng C."/>
            <person name="Koh C."/>
            <person name="Lin C."/>
            <person name="Edwards D."/>
            <person name="Mu D."/>
            <person name="Shen D."/>
            <person name="Soumpourou E."/>
            <person name="Li F."/>
            <person name="Fraser F."/>
            <person name="Conant G."/>
            <person name="Lassalle G."/>
            <person name="King G.J."/>
            <person name="Bonnema G."/>
            <person name="Tang H."/>
            <person name="Wang H."/>
            <person name="Belcram H."/>
            <person name="Zhou H."/>
            <person name="Hirakawa H."/>
            <person name="Abe H."/>
            <person name="Guo H."/>
            <person name="Wang H."/>
            <person name="Jin H."/>
            <person name="Parkin I.A."/>
            <person name="Batley J."/>
            <person name="Kim J.S."/>
            <person name="Just J."/>
            <person name="Li J."/>
            <person name="Xu J."/>
            <person name="Deng J."/>
            <person name="Kim J.A."/>
            <person name="Li J."/>
            <person name="Yu J."/>
            <person name="Meng J."/>
            <person name="Wang J."/>
            <person name="Min J."/>
            <person name="Poulain J."/>
            <person name="Wang J."/>
            <person name="Hatakeyama K."/>
            <person name="Wu K."/>
            <person name="Wang L."/>
            <person name="Fang L."/>
            <person name="Trick M."/>
            <person name="Links M.G."/>
            <person name="Zhao M."/>
            <person name="Jin M."/>
            <person name="Ramchiary N."/>
            <person name="Drou N."/>
            <person name="Berkman P.J."/>
            <person name="Cai Q."/>
            <person name="Huang Q."/>
            <person name="Li R."/>
            <person name="Tabata S."/>
            <person name="Cheng S."/>
            <person name="Zhang S."/>
            <person name="Zhang S."/>
            <person name="Huang S."/>
            <person name="Sato S."/>
            <person name="Sun S."/>
            <person name="Kwon S.J."/>
            <person name="Choi S.R."/>
            <person name="Lee T.H."/>
            <person name="Fan W."/>
            <person name="Zhao X."/>
            <person name="Tan X."/>
            <person name="Xu X."/>
            <person name="Wang Y."/>
            <person name="Qiu Y."/>
            <person name="Yin Y."/>
            <person name="Li Y."/>
            <person name="Du Y."/>
            <person name="Liao Y."/>
            <person name="Lim Y."/>
            <person name="Narusaka Y."/>
            <person name="Wang Y."/>
            <person name="Wang Z."/>
            <person name="Li Z."/>
            <person name="Wang Z."/>
            <person name="Xiong Z."/>
            <person name="Zhang Z."/>
        </authorList>
    </citation>
    <scope>NUCLEOTIDE SEQUENCE [LARGE SCALE GENOMIC DNA]</scope>
    <source>
        <strain evidence="2 3">cv. Chiifu-401-42</strain>
    </source>
</reference>
<sequence length="103" mass="11181">MTKLILLFSEHVFEVSSGLDSLFFEECQILAHVKQVVKVDFGRNISGFEADYQPLSSQLSICSGASVTKVNNGTQLVSATKFTSKPSGHGECTNPSLRNEARA</sequence>
<organism evidence="2 3">
    <name type="scientific">Brassica campestris</name>
    <name type="common">Field mustard</name>
    <dbReference type="NCBI Taxonomy" id="3711"/>
    <lineage>
        <taxon>Eukaryota</taxon>
        <taxon>Viridiplantae</taxon>
        <taxon>Streptophyta</taxon>
        <taxon>Embryophyta</taxon>
        <taxon>Tracheophyta</taxon>
        <taxon>Spermatophyta</taxon>
        <taxon>Magnoliopsida</taxon>
        <taxon>eudicotyledons</taxon>
        <taxon>Gunneridae</taxon>
        <taxon>Pentapetalae</taxon>
        <taxon>rosids</taxon>
        <taxon>malvids</taxon>
        <taxon>Brassicales</taxon>
        <taxon>Brassicaceae</taxon>
        <taxon>Brassiceae</taxon>
        <taxon>Brassica</taxon>
    </lineage>
</organism>
<protein>
    <submittedName>
        <fullName evidence="2">Uncharacterized protein</fullName>
    </submittedName>
</protein>
<dbReference type="GO" id="GO:0050661">
    <property type="term" value="F:NADP binding"/>
    <property type="evidence" value="ECO:0007669"/>
    <property type="project" value="InterPro"/>
</dbReference>
<evidence type="ECO:0000313" key="2">
    <source>
        <dbReference type="EnsemblPlants" id="Bra008303.1-P"/>
    </source>
</evidence>
<proteinExistence type="predicted"/>
<dbReference type="HOGENOM" id="CLU_2267551_0_0_1"/>
<dbReference type="InterPro" id="IPR036343">
    <property type="entry name" value="GluRdtase_N_sf"/>
</dbReference>
<dbReference type="GO" id="GO:0033014">
    <property type="term" value="P:tetrapyrrole biosynthetic process"/>
    <property type="evidence" value="ECO:0007669"/>
    <property type="project" value="InterPro"/>
</dbReference>
<keyword evidence="3" id="KW-1185">Reference proteome</keyword>
<dbReference type="Gramene" id="Bra008303.1">
    <property type="protein sequence ID" value="Bra008303.1-P"/>
    <property type="gene ID" value="Bra008303"/>
</dbReference>
<evidence type="ECO:0000256" key="1">
    <source>
        <dbReference type="SAM" id="MobiDB-lite"/>
    </source>
</evidence>
<reference evidence="2 3" key="2">
    <citation type="journal article" date="2018" name="Hortic Res">
        <title>Improved Brassica rapa reference genome by single-molecule sequencing and chromosome conformation capture technologies.</title>
        <authorList>
            <person name="Zhang L."/>
            <person name="Cai X."/>
            <person name="Wu J."/>
            <person name="Liu M."/>
            <person name="Grob S."/>
            <person name="Cheng F."/>
            <person name="Liang J."/>
            <person name="Cai C."/>
            <person name="Liu Z."/>
            <person name="Liu B."/>
            <person name="Wang F."/>
            <person name="Li S."/>
            <person name="Liu F."/>
            <person name="Li X."/>
            <person name="Cheng L."/>
            <person name="Yang W."/>
            <person name="Li M.H."/>
            <person name="Grossniklaus U."/>
            <person name="Zheng H."/>
            <person name="Wang X."/>
        </authorList>
    </citation>
    <scope>NUCLEOTIDE SEQUENCE [LARGE SCALE GENOMIC DNA]</scope>
    <source>
        <strain evidence="2 3">cv. Chiifu-401-42</strain>
    </source>
</reference>
<accession>M4CVQ6</accession>